<keyword evidence="2" id="KW-1185">Reference proteome</keyword>
<proteinExistence type="predicted"/>
<protein>
    <submittedName>
        <fullName evidence="1">PglZ domain-containing protein</fullName>
    </submittedName>
</protein>
<dbReference type="EMBL" id="FOWD01000029">
    <property type="protein sequence ID" value="SFO46874.1"/>
    <property type="molecule type" value="Genomic_DNA"/>
</dbReference>
<dbReference type="Pfam" id="PF08665">
    <property type="entry name" value="PglZ"/>
    <property type="match status" value="1"/>
</dbReference>
<accession>A0A1I5HF18</accession>
<dbReference type="STRING" id="1527.SAMN04489757_12917"/>
<name>A0A1I5HF18_9FIRM</name>
<evidence type="ECO:0000313" key="2">
    <source>
        <dbReference type="Proteomes" id="UP000198806"/>
    </source>
</evidence>
<dbReference type="RefSeq" id="WP_170848031.1">
    <property type="nucleotide sequence ID" value="NZ_BAABFM010000010.1"/>
</dbReference>
<evidence type="ECO:0000313" key="1">
    <source>
        <dbReference type="EMBL" id="SFO46874.1"/>
    </source>
</evidence>
<sequence length="739" mass="85346">MIEKWLKAEIDAKLKNSKRIIVLDESSEWEFLTEAACVGSVLLKRKSDNKKWKQKKDELFLRYDIEKKHKDSDVIIYIQGELSNDSFLVDYAKTGGCIVLSKEWVRETLLRETSLQVSLTDEELYTACHVGVKKDLNWWKRVIQKIEDVLTLEDDILQFMDDPNGFMKKQSQTVRNLYIQEFCKLLGQPLQEKPYDTYANEISKHIFEGIIYGNISKREYSIYCKWLDSHEHEPAFKKYLSMFKIPDNVEVAKVNDNHCFDEIDRRELVYLVDNLGDSSKVQAALERIKRRIKNMKKNPYVAEWWPDVTDVVEVNVTCKDTSIDKISTYYTTHFAAKDRSMRHILAYWKATESIVRPLQERYEQMNQDMLKVWFEHYDEYKENQKGYLVRLIKDNKKKIAIIVGDGVRYEVADSVASRISPDIKIDKKFMYAGLPSETEHNMSALYTTDGKIIATKSEREKVLSQETGKNITYMQLEEVNETTDGDILVLTYKDIDDAGEKMQQAMLKLVDEFEDILVEKIQLLLHMGYKEVHLVTDHGFVLTGILDESDKIPTDDVSGAKKVSERYIRSVDEQNNDKYISLHEPYGEYNYVNFAKSSRPFSSTGKYGYSHGGFTPQEVVIPNFVFRYEKTNQLDVSITNKKDLSEVNGDIIAIKISSGDEAVDVMSSQRRVRVVLYSNGKEIDKSSILTMGPGEKENLDLSLNGANEALVVVIDEDTKDQLDKAVINKTQMRDLGGLL</sequence>
<dbReference type="Proteomes" id="UP000198806">
    <property type="component" value="Unassembled WGS sequence"/>
</dbReference>
<gene>
    <name evidence="1" type="ORF">SAMN04489757_12917</name>
</gene>
<dbReference type="AlphaFoldDB" id="A0A1I5HF18"/>
<reference evidence="1 2" key="1">
    <citation type="submission" date="2016-10" db="EMBL/GenBank/DDBJ databases">
        <authorList>
            <person name="de Groot N.N."/>
        </authorList>
    </citation>
    <scope>NUCLEOTIDE SEQUENCE [LARGE SCALE GENOMIC DNA]</scope>
    <source>
        <strain evidence="1 2">DSM 1283</strain>
    </source>
</reference>
<organism evidence="1 2">
    <name type="scientific">Anaerocolumna aminovalerica</name>
    <dbReference type="NCBI Taxonomy" id="1527"/>
    <lineage>
        <taxon>Bacteria</taxon>
        <taxon>Bacillati</taxon>
        <taxon>Bacillota</taxon>
        <taxon>Clostridia</taxon>
        <taxon>Lachnospirales</taxon>
        <taxon>Lachnospiraceae</taxon>
        <taxon>Anaerocolumna</taxon>
    </lineage>
</organism>